<proteinExistence type="predicted"/>
<accession>A0A7W2EIM2</accession>
<dbReference type="AlphaFoldDB" id="A0A7W2EIM2"/>
<dbReference type="Proteomes" id="UP000566711">
    <property type="component" value="Unassembled WGS sequence"/>
</dbReference>
<comment type="caution">
    <text evidence="1">The sequence shown here is derived from an EMBL/GenBank/DDBJ whole genome shotgun (WGS) entry which is preliminary data.</text>
</comment>
<name>A0A7W2EIM2_9BURK</name>
<reference evidence="1 2" key="1">
    <citation type="submission" date="2020-07" db="EMBL/GenBank/DDBJ databases">
        <title>Novel species isolated from subtropical streams in China.</title>
        <authorList>
            <person name="Lu H."/>
        </authorList>
    </citation>
    <scope>NUCLEOTIDE SEQUENCE [LARGE SCALE GENOMIC DNA]</scope>
    <source>
        <strain evidence="1 2">FT3S</strain>
    </source>
</reference>
<dbReference type="EMBL" id="JACEZS010000012">
    <property type="protein sequence ID" value="MBA5606609.1"/>
    <property type="molecule type" value="Genomic_DNA"/>
</dbReference>
<keyword evidence="2" id="KW-1185">Reference proteome</keyword>
<evidence type="ECO:0000313" key="1">
    <source>
        <dbReference type="EMBL" id="MBA5606609.1"/>
    </source>
</evidence>
<dbReference type="RefSeq" id="WP_182218849.1">
    <property type="nucleotide sequence ID" value="NZ_JACEZS010000012.1"/>
</dbReference>
<evidence type="ECO:0000313" key="2">
    <source>
        <dbReference type="Proteomes" id="UP000566711"/>
    </source>
</evidence>
<organism evidence="1 2">
    <name type="scientific">Rugamonas fusca</name>
    <dbReference type="NCBI Taxonomy" id="2758568"/>
    <lineage>
        <taxon>Bacteria</taxon>
        <taxon>Pseudomonadati</taxon>
        <taxon>Pseudomonadota</taxon>
        <taxon>Betaproteobacteria</taxon>
        <taxon>Burkholderiales</taxon>
        <taxon>Oxalobacteraceae</taxon>
        <taxon>Telluria group</taxon>
        <taxon>Rugamonas</taxon>
    </lineage>
</organism>
<gene>
    <name evidence="1" type="ORF">H3H36_14725</name>
</gene>
<sequence length="130" mass="13979">MNIASFTDLLSAAALQAEPQRLLFTFTRAEYEAVDPANAGAPRRGTLTPVMCVDKQVGELDTFANLAAESRAMGAPWDVVLVTSLSGSAGQLPDARQTEGALKDMVQAIQQGRMERFLAFDADGELLRFS</sequence>
<protein>
    <submittedName>
        <fullName evidence="1">Uncharacterized protein</fullName>
    </submittedName>
</protein>